<evidence type="ECO:0000313" key="1">
    <source>
        <dbReference type="EMBL" id="KAG7324710.1"/>
    </source>
</evidence>
<sequence length="106" mass="11152">MSDGAETKKLFPPKVSGIGLVTLKTGRDQGINKHPKLHLSKLFLLGFLLGSARLGPAGADPLSALRSGAGPRAPLLPGTTSSIVARLDSDLSSVQDFHFLRLCSFN</sequence>
<dbReference type="AlphaFoldDB" id="A0A9D3SI46"/>
<name>A0A9D3SI46_9TELE</name>
<dbReference type="Proteomes" id="UP000824219">
    <property type="component" value="Linkage Group LG13"/>
</dbReference>
<reference evidence="1 2" key="1">
    <citation type="submission" date="2021-06" db="EMBL/GenBank/DDBJ databases">
        <title>Chromosome-level genome assembly of the red-tail catfish (Hemibagrus wyckioides).</title>
        <authorList>
            <person name="Shao F."/>
        </authorList>
    </citation>
    <scope>NUCLEOTIDE SEQUENCE [LARGE SCALE GENOMIC DNA]</scope>
    <source>
        <strain evidence="1">EC202008001</strain>
        <tissue evidence="1">Blood</tissue>
    </source>
</reference>
<accession>A0A9D3SI46</accession>
<organism evidence="1 2">
    <name type="scientific">Hemibagrus wyckioides</name>
    <dbReference type="NCBI Taxonomy" id="337641"/>
    <lineage>
        <taxon>Eukaryota</taxon>
        <taxon>Metazoa</taxon>
        <taxon>Chordata</taxon>
        <taxon>Craniata</taxon>
        <taxon>Vertebrata</taxon>
        <taxon>Euteleostomi</taxon>
        <taxon>Actinopterygii</taxon>
        <taxon>Neopterygii</taxon>
        <taxon>Teleostei</taxon>
        <taxon>Ostariophysi</taxon>
        <taxon>Siluriformes</taxon>
        <taxon>Bagridae</taxon>
        <taxon>Hemibagrus</taxon>
    </lineage>
</organism>
<protein>
    <submittedName>
        <fullName evidence="1">Uncharacterized protein</fullName>
    </submittedName>
</protein>
<dbReference type="EMBL" id="JAHKSW010000013">
    <property type="protein sequence ID" value="KAG7324710.1"/>
    <property type="molecule type" value="Genomic_DNA"/>
</dbReference>
<comment type="caution">
    <text evidence="1">The sequence shown here is derived from an EMBL/GenBank/DDBJ whole genome shotgun (WGS) entry which is preliminary data.</text>
</comment>
<keyword evidence="2" id="KW-1185">Reference proteome</keyword>
<gene>
    <name evidence="1" type="ORF">KOW79_011026</name>
</gene>
<proteinExistence type="predicted"/>
<evidence type="ECO:0000313" key="2">
    <source>
        <dbReference type="Proteomes" id="UP000824219"/>
    </source>
</evidence>